<keyword evidence="3" id="KW-1185">Reference proteome</keyword>
<comment type="caution">
    <text evidence="2">The sequence shown here is derived from an EMBL/GenBank/DDBJ whole genome shotgun (WGS) entry which is preliminary data.</text>
</comment>
<dbReference type="AlphaFoldDB" id="A0AA39T146"/>
<sequence length="128" mass="14022">MGAHCTYTVGTVDGQLYTADGQHTARSPPSGPPALRGVPPALRPPSRMKEPPSHRWRSRPTAQPASKYGVNDRGRRGISTPRRLYTLITEEALCDTLHARPDATCSLPYICSPHVGLDSDQKQCTHHK</sequence>
<proteinExistence type="predicted"/>
<evidence type="ECO:0000313" key="2">
    <source>
        <dbReference type="EMBL" id="KAK0610561.1"/>
    </source>
</evidence>
<organism evidence="2 3">
    <name type="scientific">Bombardia bombarda</name>
    <dbReference type="NCBI Taxonomy" id="252184"/>
    <lineage>
        <taxon>Eukaryota</taxon>
        <taxon>Fungi</taxon>
        <taxon>Dikarya</taxon>
        <taxon>Ascomycota</taxon>
        <taxon>Pezizomycotina</taxon>
        <taxon>Sordariomycetes</taxon>
        <taxon>Sordariomycetidae</taxon>
        <taxon>Sordariales</taxon>
        <taxon>Lasiosphaeriaceae</taxon>
        <taxon>Bombardia</taxon>
    </lineage>
</organism>
<accession>A0AA39T146</accession>
<dbReference type="EMBL" id="JAULSR010000010">
    <property type="protein sequence ID" value="KAK0610561.1"/>
    <property type="molecule type" value="Genomic_DNA"/>
</dbReference>
<evidence type="ECO:0000313" key="3">
    <source>
        <dbReference type="Proteomes" id="UP001174934"/>
    </source>
</evidence>
<gene>
    <name evidence="2" type="ORF">B0T17DRAFT_118202</name>
</gene>
<feature type="region of interest" description="Disordered" evidence="1">
    <location>
        <begin position="18"/>
        <end position="79"/>
    </location>
</feature>
<name>A0AA39T146_9PEZI</name>
<reference evidence="2" key="1">
    <citation type="submission" date="2023-06" db="EMBL/GenBank/DDBJ databases">
        <title>Genome-scale phylogeny and comparative genomics of the fungal order Sordariales.</title>
        <authorList>
            <consortium name="Lawrence Berkeley National Laboratory"/>
            <person name="Hensen N."/>
            <person name="Bonometti L."/>
            <person name="Westerberg I."/>
            <person name="Brannstrom I.O."/>
            <person name="Guillou S."/>
            <person name="Cros-Aarteil S."/>
            <person name="Calhoun S."/>
            <person name="Haridas S."/>
            <person name="Kuo A."/>
            <person name="Mondo S."/>
            <person name="Pangilinan J."/>
            <person name="Riley R."/>
            <person name="LaButti K."/>
            <person name="Andreopoulos B."/>
            <person name="Lipzen A."/>
            <person name="Chen C."/>
            <person name="Yanf M."/>
            <person name="Daum C."/>
            <person name="Ng V."/>
            <person name="Clum A."/>
            <person name="Steindorff A."/>
            <person name="Ohm R."/>
            <person name="Martin F."/>
            <person name="Silar P."/>
            <person name="Natvig D."/>
            <person name="Lalanne C."/>
            <person name="Gautier V."/>
            <person name="Ament-velasquez S.L."/>
            <person name="Kruys A."/>
            <person name="Hutchinson M.I."/>
            <person name="Powell A.J."/>
            <person name="Barry K."/>
            <person name="Miller A.N."/>
            <person name="Grigoriev I.V."/>
            <person name="Debuchy R."/>
            <person name="Gladieux P."/>
            <person name="Thoren M.H."/>
            <person name="Johannesson H."/>
        </authorList>
    </citation>
    <scope>NUCLEOTIDE SEQUENCE</scope>
    <source>
        <strain evidence="2">SMH3391-2</strain>
    </source>
</reference>
<evidence type="ECO:0000256" key="1">
    <source>
        <dbReference type="SAM" id="MobiDB-lite"/>
    </source>
</evidence>
<dbReference type="Proteomes" id="UP001174934">
    <property type="component" value="Unassembled WGS sequence"/>
</dbReference>
<protein>
    <submittedName>
        <fullName evidence="2">Uncharacterized protein</fullName>
    </submittedName>
</protein>